<gene>
    <name evidence="3" type="ORF">HYN46_09920</name>
</gene>
<dbReference type="Gene3D" id="2.20.200.10">
    <property type="entry name" value="Outer membrane efflux proteins (OEP)"/>
    <property type="match status" value="1"/>
</dbReference>
<evidence type="ECO:0000256" key="1">
    <source>
        <dbReference type="ARBA" id="ARBA00007613"/>
    </source>
</evidence>
<keyword evidence="3" id="KW-0418">Kinase</keyword>
<dbReference type="NCBIfam" id="TIGR01845">
    <property type="entry name" value="outer_NodT"/>
    <property type="match status" value="1"/>
</dbReference>
<dbReference type="PANTHER" id="PTHR30203:SF33">
    <property type="entry name" value="BLR4455 PROTEIN"/>
    <property type="match status" value="1"/>
</dbReference>
<dbReference type="GO" id="GO:0015562">
    <property type="term" value="F:efflux transmembrane transporter activity"/>
    <property type="evidence" value="ECO:0007669"/>
    <property type="project" value="InterPro"/>
</dbReference>
<comment type="subcellular location">
    <subcellularLocation>
        <location evidence="2">Cell outer membrane</location>
        <topology evidence="2">Lipid-anchor</topology>
    </subcellularLocation>
</comment>
<dbReference type="InterPro" id="IPR010131">
    <property type="entry name" value="MdtP/NodT-like"/>
</dbReference>
<dbReference type="GO" id="GO:0016301">
    <property type="term" value="F:kinase activity"/>
    <property type="evidence" value="ECO:0007669"/>
    <property type="project" value="UniProtKB-KW"/>
</dbReference>
<keyword evidence="2" id="KW-0472">Membrane</keyword>
<keyword evidence="2" id="KW-0449">Lipoprotein</keyword>
<keyword evidence="3" id="KW-0808">Transferase</keyword>
<name>A0A345P768_9GAMM</name>
<dbReference type="InterPro" id="IPR003423">
    <property type="entry name" value="OMP_efflux"/>
</dbReference>
<dbReference type="EMBL" id="CP031222">
    <property type="protein sequence ID" value="AXI03127.1"/>
    <property type="molecule type" value="Genomic_DNA"/>
</dbReference>
<keyword evidence="4" id="KW-1185">Reference proteome</keyword>
<evidence type="ECO:0000256" key="2">
    <source>
        <dbReference type="RuleBase" id="RU362097"/>
    </source>
</evidence>
<dbReference type="SUPFAM" id="SSF56954">
    <property type="entry name" value="Outer membrane efflux proteins (OEP)"/>
    <property type="match status" value="1"/>
</dbReference>
<dbReference type="KEGG" id="mbah:HYN46_09920"/>
<reference evidence="3 4" key="1">
    <citation type="submission" date="2018-07" db="EMBL/GenBank/DDBJ databases">
        <title>Genome sequencing of Moraxellaceae gen. HYN0046.</title>
        <authorList>
            <person name="Kim M."/>
            <person name="Yi H."/>
        </authorList>
    </citation>
    <scope>NUCLEOTIDE SEQUENCE [LARGE SCALE GENOMIC DNA]</scope>
    <source>
        <strain evidence="3 4">HYN0046</strain>
    </source>
</reference>
<dbReference type="OrthoDB" id="9770517at2"/>
<comment type="similarity">
    <text evidence="1 2">Belongs to the outer membrane factor (OMF) (TC 1.B.17) family.</text>
</comment>
<dbReference type="GO" id="GO:0009279">
    <property type="term" value="C:cell outer membrane"/>
    <property type="evidence" value="ECO:0007669"/>
    <property type="project" value="UniProtKB-SubCell"/>
</dbReference>
<dbReference type="Proteomes" id="UP000253940">
    <property type="component" value="Chromosome"/>
</dbReference>
<dbReference type="Pfam" id="PF02321">
    <property type="entry name" value="OEP"/>
    <property type="match status" value="2"/>
</dbReference>
<organism evidence="3 4">
    <name type="scientific">Aquirhabdus parva</name>
    <dbReference type="NCBI Taxonomy" id="2283318"/>
    <lineage>
        <taxon>Bacteria</taxon>
        <taxon>Pseudomonadati</taxon>
        <taxon>Pseudomonadota</taxon>
        <taxon>Gammaproteobacteria</taxon>
        <taxon>Moraxellales</taxon>
        <taxon>Moraxellaceae</taxon>
        <taxon>Aquirhabdus</taxon>
    </lineage>
</organism>
<feature type="signal peptide" evidence="2">
    <location>
        <begin position="1"/>
        <end position="27"/>
    </location>
</feature>
<dbReference type="PANTHER" id="PTHR30203">
    <property type="entry name" value="OUTER MEMBRANE CATION EFFLUX PROTEIN"/>
    <property type="match status" value="1"/>
</dbReference>
<sequence length="497" mass="53427">MAINNPSPRLGYSITLLAAALSSLQLSGCAVGPNFVRPSTALPSTYTEKQIGTAQRDGSQQLIEHDIPAQWWEVFHSPALNHLVTASLQHNPSIDAAQAALRGAQENVKAQQSAYFPTVGIAYSGARQKTPAVLASPLASNSYIYNLHTAQVNVSYNLDLFGANRRQVESLKAQAESEQFQLEATYLTLTSNVVNAAILEAMLREQIRVTDEIIGSQQKLLDMAHRQFDLGQISTADVATQEASLASAQATLPPLQKQLAIQRDLLKTLAGQFPSETLDAEFTLNQLELPQQLPLSLPSTLVDHRPDVRAAEAELHAASADIGVAIANRLPNITLGVNSYGTSASRLSDLFKSATDFWTLAGGITQPLFDAGALKHKQGAAEAAYDLAKAQYRQTVLGAFQNVADVLQAIQADTTGLQAAEKSVNAASRSAGIARQQFKFGDISALTLLVIEQNEQQAKLNLTQARANQLQDTAALFQALGGGWWNRTDSLASHVQK</sequence>
<keyword evidence="2" id="KW-0732">Signal</keyword>
<keyword evidence="2" id="KW-1134">Transmembrane beta strand</keyword>
<keyword evidence="2" id="KW-0564">Palmitate</keyword>
<feature type="chain" id="PRO_5016477205" evidence="2">
    <location>
        <begin position="28"/>
        <end position="497"/>
    </location>
</feature>
<evidence type="ECO:0000313" key="4">
    <source>
        <dbReference type="Proteomes" id="UP000253940"/>
    </source>
</evidence>
<evidence type="ECO:0000313" key="3">
    <source>
        <dbReference type="EMBL" id="AXI03127.1"/>
    </source>
</evidence>
<proteinExistence type="inferred from homology"/>
<accession>A0A345P768</accession>
<dbReference type="Gene3D" id="1.20.1600.10">
    <property type="entry name" value="Outer membrane efflux proteins (OEP)"/>
    <property type="match status" value="1"/>
</dbReference>
<protein>
    <submittedName>
        <fullName evidence="3">Histidine kinase</fullName>
    </submittedName>
</protein>
<dbReference type="AlphaFoldDB" id="A0A345P768"/>
<dbReference type="RefSeq" id="WP_114899237.1">
    <property type="nucleotide sequence ID" value="NZ_CP031222.1"/>
</dbReference>
<keyword evidence="2" id="KW-0812">Transmembrane</keyword>